<gene>
    <name evidence="1" type="ORF">L1987_52561</name>
</gene>
<comment type="caution">
    <text evidence="1">The sequence shown here is derived from an EMBL/GenBank/DDBJ whole genome shotgun (WGS) entry which is preliminary data.</text>
</comment>
<accession>A0ACB9EU83</accession>
<keyword evidence="2" id="KW-1185">Reference proteome</keyword>
<protein>
    <submittedName>
        <fullName evidence="1">Uncharacterized protein</fullName>
    </submittedName>
</protein>
<evidence type="ECO:0000313" key="1">
    <source>
        <dbReference type="EMBL" id="KAI3762138.1"/>
    </source>
</evidence>
<reference evidence="1 2" key="2">
    <citation type="journal article" date="2022" name="Mol. Ecol. Resour.">
        <title>The genomes of chicory, endive, great burdock and yacon provide insights into Asteraceae paleo-polyploidization history and plant inulin production.</title>
        <authorList>
            <person name="Fan W."/>
            <person name="Wang S."/>
            <person name="Wang H."/>
            <person name="Wang A."/>
            <person name="Jiang F."/>
            <person name="Liu H."/>
            <person name="Zhao H."/>
            <person name="Xu D."/>
            <person name="Zhang Y."/>
        </authorList>
    </citation>
    <scope>NUCLEOTIDE SEQUENCE [LARGE SCALE GENOMIC DNA]</scope>
    <source>
        <strain evidence="2">cv. Yunnan</strain>
        <tissue evidence="1">Leaves</tissue>
    </source>
</reference>
<dbReference type="EMBL" id="CM042034">
    <property type="protein sequence ID" value="KAI3762138.1"/>
    <property type="molecule type" value="Genomic_DNA"/>
</dbReference>
<proteinExistence type="predicted"/>
<organism evidence="1 2">
    <name type="scientific">Smallanthus sonchifolius</name>
    <dbReference type="NCBI Taxonomy" id="185202"/>
    <lineage>
        <taxon>Eukaryota</taxon>
        <taxon>Viridiplantae</taxon>
        <taxon>Streptophyta</taxon>
        <taxon>Embryophyta</taxon>
        <taxon>Tracheophyta</taxon>
        <taxon>Spermatophyta</taxon>
        <taxon>Magnoliopsida</taxon>
        <taxon>eudicotyledons</taxon>
        <taxon>Gunneridae</taxon>
        <taxon>Pentapetalae</taxon>
        <taxon>asterids</taxon>
        <taxon>campanulids</taxon>
        <taxon>Asterales</taxon>
        <taxon>Asteraceae</taxon>
        <taxon>Asteroideae</taxon>
        <taxon>Heliantheae alliance</taxon>
        <taxon>Millerieae</taxon>
        <taxon>Smallanthus</taxon>
    </lineage>
</organism>
<sequence>MNLNGELPDDIGKFTELQSRDLSYNEGLSGSLNPQIGNLRKLTELYLVGCSFTGPIPDTIGNLKSLVFLSLNSNNFNGPIPASIGHLTNLYWLHLTGNKLTGSLPVSNGIKPGLDMLTKANHFHLGDNQLSGDIPPGLFNSNMTLIHLRLDRNSLIDNVPSNINNLINLQLMYLHNNELFGPIPNLTGMSHLNNIDLSNNSFDQSEIIPSWFSTLQELRTIKMHNTNLGGQLPAALFRIPQLQTVDLSDNRINGTLDISSNPSSQLQLVDLGNNRIVDFTQRDQYSASIGLNLAGNTICKESNGRETFCSPPRNNTASYSTPYSNNCEPPSCDSDLVSSPDCQCSLPYTGLIVFKAPIFSSEENSTKYMISLQDSLVAFFHKESLPVASVSLKNPKRNENDYLEIKFEIFPSGEQSFNPTEISRLGHSLTSSTFLPPEVFYFIYYFKPEPYNYTIFQEISATKHKSSNAGFIVGLAVGCCVLVVLLVLAGMYTFRRKETVKRAPEHSQPFALWDPTSGSGDVPRLNGARSFTFEELQKYTNNFSEINHIGRGGYGMVYKGSLPNGQLIAIKRAQTGSSQGGIEFKNEIELLSRVHHKNVVGLVGFCFDQGEQILVYEYIVNGTLKDSLSGRSGIRLDWTRRLKIALGAAKGLQYLHDHADPPIIHRDIKSDNILLDERLVAKVADFGLSKPLSDADTTHVTTKVKGTMGYVDPEYYLTQQLTEKSDTYSFGVVMLELITAKNPIEKGQYIVRGVKEAMNKSKELYDLHEVLDPTIGLSSQLKGLERFVDLALRCVEQLGYQRPAMSEVVKELESIMELLGLNHVESSSSTLASYEGATKDYNYPYSNDSIFSYSGGCSSPKLLPK</sequence>
<reference evidence="2" key="1">
    <citation type="journal article" date="2022" name="Mol. Ecol. Resour.">
        <title>The genomes of chicory, endive, great burdock and yacon provide insights into Asteraceae palaeo-polyploidization history and plant inulin production.</title>
        <authorList>
            <person name="Fan W."/>
            <person name="Wang S."/>
            <person name="Wang H."/>
            <person name="Wang A."/>
            <person name="Jiang F."/>
            <person name="Liu H."/>
            <person name="Zhao H."/>
            <person name="Xu D."/>
            <person name="Zhang Y."/>
        </authorList>
    </citation>
    <scope>NUCLEOTIDE SEQUENCE [LARGE SCALE GENOMIC DNA]</scope>
    <source>
        <strain evidence="2">cv. Yunnan</strain>
    </source>
</reference>
<dbReference type="Proteomes" id="UP001056120">
    <property type="component" value="Linkage Group LG17"/>
</dbReference>
<name>A0ACB9EU83_9ASTR</name>
<evidence type="ECO:0000313" key="2">
    <source>
        <dbReference type="Proteomes" id="UP001056120"/>
    </source>
</evidence>